<name>A0A0F9V598_9ZZZZ</name>
<organism evidence="1">
    <name type="scientific">marine sediment metagenome</name>
    <dbReference type="NCBI Taxonomy" id="412755"/>
    <lineage>
        <taxon>unclassified sequences</taxon>
        <taxon>metagenomes</taxon>
        <taxon>ecological metagenomes</taxon>
    </lineage>
</organism>
<comment type="caution">
    <text evidence="1">The sequence shown here is derived from an EMBL/GenBank/DDBJ whole genome shotgun (WGS) entry which is preliminary data.</text>
</comment>
<evidence type="ECO:0000313" key="1">
    <source>
        <dbReference type="EMBL" id="KKN61063.1"/>
    </source>
</evidence>
<reference evidence="1" key="1">
    <citation type="journal article" date="2015" name="Nature">
        <title>Complex archaea that bridge the gap between prokaryotes and eukaryotes.</title>
        <authorList>
            <person name="Spang A."/>
            <person name="Saw J.H."/>
            <person name="Jorgensen S.L."/>
            <person name="Zaremba-Niedzwiedzka K."/>
            <person name="Martijn J."/>
            <person name="Lind A.E."/>
            <person name="van Eijk R."/>
            <person name="Schleper C."/>
            <person name="Guy L."/>
            <person name="Ettema T.J."/>
        </authorList>
    </citation>
    <scope>NUCLEOTIDE SEQUENCE</scope>
</reference>
<accession>A0A0F9V598</accession>
<protein>
    <submittedName>
        <fullName evidence="1">Uncharacterized protein</fullName>
    </submittedName>
</protein>
<dbReference type="AlphaFoldDB" id="A0A0F9V598"/>
<proteinExistence type="predicted"/>
<dbReference type="EMBL" id="LAZR01000673">
    <property type="protein sequence ID" value="KKN61063.1"/>
    <property type="molecule type" value="Genomic_DNA"/>
</dbReference>
<sequence length="299" mass="35235">MNKITPNQSAQIKIILIKLMNLSDSAKLNNFFSLKYMKTKKSKNFQEKQKINFFDDIQILPKKEDVVNLFQEFRYNELLSKGFIKEYQIVKSHSFYIRPTLLAFKLAMPEDFDSFLNYLEGQFEKSIINFTRPTDLNSIQLAILFFLILNGNFGENRLLNLSSKNPEIEKFLTPWLESFSSELEKEILKKRSNIASRTLKAHFRTHISLINNSIGYPIKAPGGYKYWLEIPFTDYTNYIMRTHIENYDHITFQKILYQYFKKLNLIKGKMELSGIKSHYDPLQTADILAKFNLKISIDN</sequence>
<gene>
    <name evidence="1" type="ORF">LCGC14_0525710</name>
</gene>